<keyword evidence="2" id="KW-1185">Reference proteome</keyword>
<evidence type="ECO:0000313" key="2">
    <source>
        <dbReference type="Proteomes" id="UP000001817"/>
    </source>
</evidence>
<evidence type="ECO:0000313" key="1">
    <source>
        <dbReference type="EMBL" id="ABE34771.1"/>
    </source>
</evidence>
<dbReference type="AlphaFoldDB" id="Q13MB8"/>
<gene>
    <name evidence="1" type="ORF">Bxe_B1185</name>
</gene>
<dbReference type="KEGG" id="bxe:Bxe_B1185"/>
<reference evidence="1 2" key="1">
    <citation type="journal article" date="2006" name="Proc. Natl. Acad. Sci. U.S.A.">
        <title>Burkholderia xenovorans LB400 harbors a multi-replicon, 9.73-Mbp genome shaped for versatility.</title>
        <authorList>
            <person name="Chain P.S."/>
            <person name="Denef V.J."/>
            <person name="Konstantinidis K.T."/>
            <person name="Vergez L.M."/>
            <person name="Agullo L."/>
            <person name="Reyes V.L."/>
            <person name="Hauser L."/>
            <person name="Cordova M."/>
            <person name="Gomez L."/>
            <person name="Gonzalez M."/>
            <person name="Land M."/>
            <person name="Lao V."/>
            <person name="Larimer F."/>
            <person name="LiPuma J.J."/>
            <person name="Mahenthiralingam E."/>
            <person name="Malfatti S.A."/>
            <person name="Marx C.J."/>
            <person name="Parnell J.J."/>
            <person name="Ramette A."/>
            <person name="Richardson P."/>
            <person name="Seeger M."/>
            <person name="Smith D."/>
            <person name="Spilker T."/>
            <person name="Sul W.J."/>
            <person name="Tsoi T.V."/>
            <person name="Ulrich L.E."/>
            <person name="Zhulin I.B."/>
            <person name="Tiedje J.M."/>
        </authorList>
    </citation>
    <scope>NUCLEOTIDE SEQUENCE [LARGE SCALE GENOMIC DNA]</scope>
    <source>
        <strain evidence="1 2">LB400</strain>
    </source>
</reference>
<dbReference type="Proteomes" id="UP000001817">
    <property type="component" value="Chromosome 2"/>
</dbReference>
<organism evidence="1 2">
    <name type="scientific">Paraburkholderia xenovorans (strain LB400)</name>
    <dbReference type="NCBI Taxonomy" id="266265"/>
    <lineage>
        <taxon>Bacteria</taxon>
        <taxon>Pseudomonadati</taxon>
        <taxon>Pseudomonadota</taxon>
        <taxon>Betaproteobacteria</taxon>
        <taxon>Burkholderiales</taxon>
        <taxon>Burkholderiaceae</taxon>
        <taxon>Paraburkholderia</taxon>
    </lineage>
</organism>
<dbReference type="EMBL" id="CP000271">
    <property type="protein sequence ID" value="ABE34771.1"/>
    <property type="molecule type" value="Genomic_DNA"/>
</dbReference>
<proteinExistence type="predicted"/>
<name>Q13MB8_PARXL</name>
<sequence>MVLDRALPRRSCIAVMGIARRTHDGGICCFFPSPSRPPKDQRKSGESNVLLCPLASAGKVYRAFAPFLFDNLFSVAPPHPRKTHWLPRPRLPRFCVCRPPSFSPDFILQTGGNAFAVYRCEVLIATPMPGAFSLLQTLVPARFLLRRNGAAHPSCRALIRIRHMILAANRTS</sequence>
<protein>
    <submittedName>
        <fullName evidence="1">Uncharacterized protein</fullName>
    </submittedName>
</protein>
<accession>Q13MB8</accession>
<dbReference type="STRING" id="266265.Bxe_B1185"/>